<feature type="transmembrane region" description="Helical" evidence="11">
    <location>
        <begin position="745"/>
        <end position="766"/>
    </location>
</feature>
<keyword evidence="5 13" id="KW-0808">Transferase</keyword>
<dbReference type="GO" id="GO:0006506">
    <property type="term" value="P:GPI anchor biosynthetic process"/>
    <property type="evidence" value="ECO:0007669"/>
    <property type="project" value="UniProtKB-UniPathway"/>
</dbReference>
<evidence type="ECO:0000256" key="2">
    <source>
        <dbReference type="ARBA" id="ARBA00004687"/>
    </source>
</evidence>
<feature type="transmembrane region" description="Helical" evidence="11">
    <location>
        <begin position="507"/>
        <end position="525"/>
    </location>
</feature>
<keyword evidence="14" id="KW-1185">Reference proteome</keyword>
<keyword evidence="8 11" id="KW-1133">Transmembrane helix</keyword>
<feature type="domain" description="GPI ethanolamine phosphate transferase 2 C-terminal" evidence="12">
    <location>
        <begin position="666"/>
        <end position="819"/>
    </location>
</feature>
<keyword evidence="6 11" id="KW-0812">Transmembrane</keyword>
<evidence type="ECO:0000256" key="5">
    <source>
        <dbReference type="ARBA" id="ARBA00022679"/>
    </source>
</evidence>
<dbReference type="OrthoDB" id="272139at2759"/>
<feature type="transmembrane region" description="Helical" evidence="11">
    <location>
        <begin position="65"/>
        <end position="88"/>
    </location>
</feature>
<comment type="caution">
    <text evidence="13">The sequence shown here is derived from an EMBL/GenBank/DDBJ whole genome shotgun (WGS) entry which is preliminary data.</text>
</comment>
<dbReference type="UniPathway" id="UPA00196"/>
<dbReference type="PANTHER" id="PTHR23072">
    <property type="entry name" value="PHOSPHATIDYLINOSITOL GLYCAN-RELATED"/>
    <property type="match status" value="1"/>
</dbReference>
<dbReference type="CDD" id="cd16024">
    <property type="entry name" value="GPI_EPT_2"/>
    <property type="match status" value="1"/>
</dbReference>
<dbReference type="Gene3D" id="3.40.720.10">
    <property type="entry name" value="Alkaline Phosphatase, subunit A"/>
    <property type="match status" value="2"/>
</dbReference>
<keyword evidence="7" id="KW-0256">Endoplasmic reticulum</keyword>
<feature type="transmembrane region" description="Helical" evidence="11">
    <location>
        <begin position="707"/>
        <end position="725"/>
    </location>
</feature>
<dbReference type="InterPro" id="IPR037674">
    <property type="entry name" value="PIG-G_N"/>
</dbReference>
<dbReference type="Proteomes" id="UP000054653">
    <property type="component" value="Unassembled WGS sequence"/>
</dbReference>
<evidence type="ECO:0000259" key="12">
    <source>
        <dbReference type="Pfam" id="PF19316"/>
    </source>
</evidence>
<comment type="similarity">
    <text evidence="3">Belongs to the PIGG/PIGN/PIGO family. PIGG subfamily.</text>
</comment>
<dbReference type="InterPro" id="IPR045687">
    <property type="entry name" value="PIGG/GPI7_C"/>
</dbReference>
<keyword evidence="10" id="KW-0325">Glycoprotein</keyword>
<evidence type="ECO:0000256" key="7">
    <source>
        <dbReference type="ARBA" id="ARBA00022824"/>
    </source>
</evidence>
<comment type="subcellular location">
    <subcellularLocation>
        <location evidence="1">Endoplasmic reticulum membrane</location>
        <topology evidence="1">Multi-pass membrane protein</topology>
    </subcellularLocation>
</comment>
<keyword evidence="9 11" id="KW-0472">Membrane</keyword>
<accession>A0A0V1CUY3</accession>
<dbReference type="GO" id="GO:0005789">
    <property type="term" value="C:endoplasmic reticulum membrane"/>
    <property type="evidence" value="ECO:0007669"/>
    <property type="project" value="UniProtKB-SubCell"/>
</dbReference>
<evidence type="ECO:0000256" key="8">
    <source>
        <dbReference type="ARBA" id="ARBA00022989"/>
    </source>
</evidence>
<reference evidence="13 14" key="1">
    <citation type="submission" date="2015-01" db="EMBL/GenBank/DDBJ databases">
        <title>Evolution of Trichinella species and genotypes.</title>
        <authorList>
            <person name="Korhonen P.K."/>
            <person name="Edoardo P."/>
            <person name="Giuseppe L.R."/>
            <person name="Gasser R.B."/>
        </authorList>
    </citation>
    <scope>NUCLEOTIDE SEQUENCE [LARGE SCALE GENOMIC DNA]</scope>
    <source>
        <strain evidence="13">ISS120</strain>
    </source>
</reference>
<feature type="transmembrane region" description="Helical" evidence="11">
    <location>
        <begin position="531"/>
        <end position="546"/>
    </location>
</feature>
<organism evidence="13 14">
    <name type="scientific">Trichinella britovi</name>
    <name type="common">Parasitic roundworm</name>
    <dbReference type="NCBI Taxonomy" id="45882"/>
    <lineage>
        <taxon>Eukaryota</taxon>
        <taxon>Metazoa</taxon>
        <taxon>Ecdysozoa</taxon>
        <taxon>Nematoda</taxon>
        <taxon>Enoplea</taxon>
        <taxon>Dorylaimia</taxon>
        <taxon>Trichinellida</taxon>
        <taxon>Trichinellidae</taxon>
        <taxon>Trichinella</taxon>
    </lineage>
</organism>
<dbReference type="SUPFAM" id="SSF53649">
    <property type="entry name" value="Alkaline phosphatase-like"/>
    <property type="match status" value="1"/>
</dbReference>
<evidence type="ECO:0000256" key="6">
    <source>
        <dbReference type="ARBA" id="ARBA00022692"/>
    </source>
</evidence>
<evidence type="ECO:0000313" key="13">
    <source>
        <dbReference type="EMBL" id="KRY52844.1"/>
    </source>
</evidence>
<dbReference type="STRING" id="45882.A0A0V1CUY3"/>
<dbReference type="AlphaFoldDB" id="A0A0V1CUY3"/>
<dbReference type="Pfam" id="PF19316">
    <property type="entry name" value="PIGO_PIGG"/>
    <property type="match status" value="1"/>
</dbReference>
<evidence type="ECO:0000256" key="9">
    <source>
        <dbReference type="ARBA" id="ARBA00023136"/>
    </source>
</evidence>
<name>A0A0V1CUY3_TRIBR</name>
<dbReference type="OMA" id="SWNQTGQ"/>
<dbReference type="Pfam" id="PF01663">
    <property type="entry name" value="Phosphodiest"/>
    <property type="match status" value="1"/>
</dbReference>
<feature type="transmembrane region" description="Helical" evidence="11">
    <location>
        <begin position="661"/>
        <end position="687"/>
    </location>
</feature>
<evidence type="ECO:0000256" key="3">
    <source>
        <dbReference type="ARBA" id="ARBA00005315"/>
    </source>
</evidence>
<evidence type="ECO:0000256" key="10">
    <source>
        <dbReference type="ARBA" id="ARBA00023180"/>
    </source>
</evidence>
<feature type="transmembrane region" description="Helical" evidence="11">
    <location>
        <begin position="585"/>
        <end position="610"/>
    </location>
</feature>
<protein>
    <submittedName>
        <fullName evidence="13">GPI ethanolamine phosphate transferase 2</fullName>
    </submittedName>
</protein>
<dbReference type="GO" id="GO:0051267">
    <property type="term" value="F:CP2 mannose-ethanolamine phosphotransferase activity"/>
    <property type="evidence" value="ECO:0007669"/>
    <property type="project" value="TreeGrafter"/>
</dbReference>
<feature type="transmembrane region" description="Helical" evidence="11">
    <location>
        <begin position="778"/>
        <end position="802"/>
    </location>
</feature>
<feature type="transmembrane region" description="Helical" evidence="11">
    <location>
        <begin position="474"/>
        <end position="495"/>
    </location>
</feature>
<evidence type="ECO:0000256" key="4">
    <source>
        <dbReference type="ARBA" id="ARBA00022502"/>
    </source>
</evidence>
<comment type="pathway">
    <text evidence="2">Glycolipid biosynthesis; glycosylphosphatidylinositol-anchor biosynthesis.</text>
</comment>
<evidence type="ECO:0000256" key="1">
    <source>
        <dbReference type="ARBA" id="ARBA00004477"/>
    </source>
</evidence>
<proteinExistence type="inferred from homology"/>
<evidence type="ECO:0000313" key="14">
    <source>
        <dbReference type="Proteomes" id="UP000054653"/>
    </source>
</evidence>
<dbReference type="EMBL" id="JYDI01000097">
    <property type="protein sequence ID" value="KRY52844.1"/>
    <property type="molecule type" value="Genomic_DNA"/>
</dbReference>
<feature type="transmembrane region" description="Helical" evidence="11">
    <location>
        <begin position="553"/>
        <end position="570"/>
    </location>
</feature>
<keyword evidence="4" id="KW-0337">GPI-anchor biosynthesis</keyword>
<sequence length="837" mass="94694">MLLLAISKVSASDNFKIFSSLAFCTRVKKFSSSTEIHLKSFFLAVICLVPFDFRRGHISVRCGYTMKLAVCFRISCIIALISLAAFMLEFLKVRFDGTRESVNDFEKDHICEKISVNKISDPAVDKVVLIVVDAFREEFFKSQPKSFPFITSMMKQNGGLSYTAKVHMPTVTLPRIKTLISGSIPSYIDLLYNIGSTEYKFDKDNIIARLKAAGKNVVFYGDETWIRLFPRSFLRSDGTTSLIVGDFKEVDNNVSRWIDFEMANDDWSLMILHYLGLDHIGHSLGDKSPLIPVKLEEMDLIAKKIYKALNQKSSNFLIVITADHGMSDGGSHGDASDLEIHVPLLFLSPKLSAQSISKVVRQVDLASTLAILFKLPIPTSSVGFLLPELIDQLMPTKNDICLAYLLNLCQLQTVSQAQFQKNISDAITSGAKECHADSRGCPLEDCNERMRKNLLGLYHNIRQRSQQSDSSFNLFSMVLPIFGMLGSVFLLCICIFDIQCIQPKSSLVLAFLLAQSVSLASSSYIENELYVWKYSFVFVVAFDLFVDAIKRRMVFTVIYIAILLTLNRSIEHMVNDAKHAQVEKYFGVFTSITMQMSLPALCAGLLILRMKLYYSHLFNRRILIIFGFICTAIHRLFVTTPVHIVYGMCMSFLLLEGSASSVAICLLLMACVLLNVTYISVYILLLLEEVMLSVTLNMMNRPTDFRIVLYHIFARYSFFALGNMNTLSTLNVSAAFTGVKNYFPIINGTLLLVHTFLGPATMWSWFYRALNKSQRMYALPIIVWLHVVPLLFYLTVVTYLRHHLFIWSVFAPKLFYLAVENTICLVLSMVVSYSVYP</sequence>
<dbReference type="InterPro" id="IPR039527">
    <property type="entry name" value="PIGG/GPI7"/>
</dbReference>
<evidence type="ECO:0000256" key="11">
    <source>
        <dbReference type="SAM" id="Phobius"/>
    </source>
</evidence>
<dbReference type="InterPro" id="IPR017850">
    <property type="entry name" value="Alkaline_phosphatase_core_sf"/>
</dbReference>
<gene>
    <name evidence="13" type="primary">las21</name>
    <name evidence="13" type="ORF">T03_3273</name>
</gene>
<dbReference type="InterPro" id="IPR002591">
    <property type="entry name" value="Phosphodiest/P_Trfase"/>
</dbReference>
<dbReference type="PANTHER" id="PTHR23072:SF0">
    <property type="entry name" value="GPI ETHANOLAMINE PHOSPHATE TRANSFERASE 2"/>
    <property type="match status" value="1"/>
</dbReference>
<feature type="transmembrane region" description="Helical" evidence="11">
    <location>
        <begin position="622"/>
        <end position="655"/>
    </location>
</feature>
<feature type="transmembrane region" description="Helical" evidence="11">
    <location>
        <begin position="814"/>
        <end position="836"/>
    </location>
</feature>